<keyword evidence="7" id="KW-1185">Reference proteome</keyword>
<dbReference type="Pfam" id="PF13354">
    <property type="entry name" value="Beta-lactamase2"/>
    <property type="match status" value="1"/>
</dbReference>
<dbReference type="GO" id="GO:0046677">
    <property type="term" value="P:response to antibiotic"/>
    <property type="evidence" value="ECO:0007669"/>
    <property type="project" value="InterPro"/>
</dbReference>
<evidence type="ECO:0000313" key="7">
    <source>
        <dbReference type="Proteomes" id="UP000033035"/>
    </source>
</evidence>
<dbReference type="EMBL" id="AQHW01000025">
    <property type="protein sequence ID" value="KKB49212.1"/>
    <property type="molecule type" value="Genomic_DNA"/>
</dbReference>
<feature type="domain" description="Beta-lactamase class A catalytic" evidence="5">
    <location>
        <begin position="52"/>
        <end position="270"/>
    </location>
</feature>
<dbReference type="STRING" id="1203610.HMPREF1536_04276"/>
<dbReference type="PANTHER" id="PTHR35333">
    <property type="entry name" value="BETA-LACTAMASE"/>
    <property type="match status" value="1"/>
</dbReference>
<name>A0A0F5IVP1_9BACT</name>
<dbReference type="InterPro" id="IPR045155">
    <property type="entry name" value="Beta-lactam_cat"/>
</dbReference>
<accession>A0A0F5IVP1</accession>
<dbReference type="GO" id="GO:0030655">
    <property type="term" value="P:beta-lactam antibiotic catabolic process"/>
    <property type="evidence" value="ECO:0007669"/>
    <property type="project" value="InterPro"/>
</dbReference>
<proteinExistence type="inferred from homology"/>
<dbReference type="PANTHER" id="PTHR35333:SF3">
    <property type="entry name" value="BETA-LACTAMASE-TYPE TRANSPEPTIDASE FOLD CONTAINING PROTEIN"/>
    <property type="match status" value="1"/>
</dbReference>
<dbReference type="NCBIfam" id="NF012099">
    <property type="entry name" value="SubclassA2"/>
    <property type="match status" value="1"/>
</dbReference>
<reference evidence="6 7" key="1">
    <citation type="submission" date="2013-04" db="EMBL/GenBank/DDBJ databases">
        <title>The Genome Sequence of Parabacteroides gordonii DSM 23371.</title>
        <authorList>
            <consortium name="The Broad Institute Genomics Platform"/>
            <person name="Earl A."/>
            <person name="Ward D."/>
            <person name="Feldgarden M."/>
            <person name="Gevers D."/>
            <person name="Martens E."/>
            <person name="Sakamoto M."/>
            <person name="Benno Y."/>
            <person name="Suzuki N."/>
            <person name="Matsunaga N."/>
            <person name="Koshihara K."/>
            <person name="Seki M."/>
            <person name="Komiya H."/>
            <person name="Walker B."/>
            <person name="Young S."/>
            <person name="Zeng Q."/>
            <person name="Gargeya S."/>
            <person name="Fitzgerald M."/>
            <person name="Haas B."/>
            <person name="Abouelleil A."/>
            <person name="Allen A.W."/>
            <person name="Alvarado L."/>
            <person name="Arachchi H.M."/>
            <person name="Berlin A.M."/>
            <person name="Chapman S.B."/>
            <person name="Gainer-Dewar J."/>
            <person name="Goldberg J."/>
            <person name="Griggs A."/>
            <person name="Gujja S."/>
            <person name="Hansen M."/>
            <person name="Howarth C."/>
            <person name="Imamovic A."/>
            <person name="Ireland A."/>
            <person name="Larimer J."/>
            <person name="McCowan C."/>
            <person name="Murphy C."/>
            <person name="Pearson M."/>
            <person name="Poon T.W."/>
            <person name="Priest M."/>
            <person name="Roberts A."/>
            <person name="Saif S."/>
            <person name="Shea T."/>
            <person name="Sisk P."/>
            <person name="Sykes S."/>
            <person name="Wortman J."/>
            <person name="Nusbaum C."/>
            <person name="Birren B."/>
        </authorList>
    </citation>
    <scope>NUCLEOTIDE SEQUENCE [LARGE SCALE GENOMIC DNA]</scope>
    <source>
        <strain evidence="6 7">MS-1</strain>
    </source>
</reference>
<evidence type="ECO:0000313" key="6">
    <source>
        <dbReference type="EMBL" id="KKB49212.1"/>
    </source>
</evidence>
<dbReference type="Gene3D" id="3.40.710.10">
    <property type="entry name" value="DD-peptidase/beta-lactamase superfamily"/>
    <property type="match status" value="1"/>
</dbReference>
<dbReference type="PATRIC" id="fig|1203610.3.peg.4353"/>
<dbReference type="SUPFAM" id="SSF56601">
    <property type="entry name" value="beta-lactamase/transpeptidase-like"/>
    <property type="match status" value="1"/>
</dbReference>
<evidence type="ECO:0000259" key="5">
    <source>
        <dbReference type="Pfam" id="PF13354"/>
    </source>
</evidence>
<comment type="similarity">
    <text evidence="2">Belongs to the class-A beta-lactamase family.</text>
</comment>
<feature type="signal peptide" evidence="4">
    <location>
        <begin position="1"/>
        <end position="23"/>
    </location>
</feature>
<keyword evidence="4" id="KW-0732">Signal</keyword>
<dbReference type="InterPro" id="IPR000871">
    <property type="entry name" value="Beta-lactam_class-A"/>
</dbReference>
<organism evidence="6 7">
    <name type="scientific">Parabacteroides gordonii MS-1 = DSM 23371</name>
    <dbReference type="NCBI Taxonomy" id="1203610"/>
    <lineage>
        <taxon>Bacteria</taxon>
        <taxon>Pseudomonadati</taxon>
        <taxon>Bacteroidota</taxon>
        <taxon>Bacteroidia</taxon>
        <taxon>Bacteroidales</taxon>
        <taxon>Tannerellaceae</taxon>
        <taxon>Parabacteroides</taxon>
    </lineage>
</organism>
<dbReference type="EC" id="3.5.2.6" evidence="3"/>
<gene>
    <name evidence="6" type="ORF">HMPREF1536_04276</name>
</gene>
<evidence type="ECO:0000256" key="3">
    <source>
        <dbReference type="ARBA" id="ARBA00012865"/>
    </source>
</evidence>
<dbReference type="GO" id="GO:0008800">
    <property type="term" value="F:beta-lactamase activity"/>
    <property type="evidence" value="ECO:0007669"/>
    <property type="project" value="UniProtKB-EC"/>
</dbReference>
<dbReference type="Proteomes" id="UP000033035">
    <property type="component" value="Unassembled WGS sequence"/>
</dbReference>
<dbReference type="InterPro" id="IPR012338">
    <property type="entry name" value="Beta-lactam/transpept-like"/>
</dbReference>
<sequence length="299" mass="33663">MIRNRFIAALFILSLILPVTVKAGQKELEKQLQEAIANKKAQVGIAIIINGKDTVTINNNCRYPMMSVFKLHQALAVADYCQKNGISLDTPVYIRQADLKPDTYSPLRDKYPEGDISLSIKELLEYTLLLSDNNACDILFAQAGDTKSTDNYIRSLGLRDFSIKVTEDEMHQNESTCYENWSTPLETAKLIELLVTKELFNKESQEFIKRTMISCETGKDRLPLPLMVTNAIIGHKTGTGDRNSKGLLIGTNDVGFVYLPNRQRYTIAVFIKDSEESEKATSEIIADISRIVYQYMGCI</sequence>
<dbReference type="AlphaFoldDB" id="A0A0F5IVP1"/>
<evidence type="ECO:0000256" key="1">
    <source>
        <dbReference type="ARBA" id="ARBA00001526"/>
    </source>
</evidence>
<comment type="catalytic activity">
    <reaction evidence="1">
        <text>a beta-lactam + H2O = a substituted beta-amino acid</text>
        <dbReference type="Rhea" id="RHEA:20401"/>
        <dbReference type="ChEBI" id="CHEBI:15377"/>
        <dbReference type="ChEBI" id="CHEBI:35627"/>
        <dbReference type="ChEBI" id="CHEBI:140347"/>
        <dbReference type="EC" id="3.5.2.6"/>
    </reaction>
</comment>
<dbReference type="NCBIfam" id="NF033103">
    <property type="entry name" value="bla_class_A"/>
    <property type="match status" value="1"/>
</dbReference>
<protein>
    <recommendedName>
        <fullName evidence="3">beta-lactamase</fullName>
        <ecNumber evidence="3">3.5.2.6</ecNumber>
    </recommendedName>
</protein>
<comment type="caution">
    <text evidence="6">The sequence shown here is derived from an EMBL/GenBank/DDBJ whole genome shotgun (WGS) entry which is preliminary data.</text>
</comment>
<dbReference type="HOGENOM" id="CLU_031960_0_1_10"/>
<feature type="chain" id="PRO_5002488072" description="beta-lactamase" evidence="4">
    <location>
        <begin position="24"/>
        <end position="299"/>
    </location>
</feature>
<evidence type="ECO:0000256" key="4">
    <source>
        <dbReference type="SAM" id="SignalP"/>
    </source>
</evidence>
<evidence type="ECO:0000256" key="2">
    <source>
        <dbReference type="ARBA" id="ARBA00009009"/>
    </source>
</evidence>